<dbReference type="GO" id="GO:0007165">
    <property type="term" value="P:signal transduction"/>
    <property type="evidence" value="ECO:0007669"/>
    <property type="project" value="InterPro"/>
</dbReference>
<accession>A0AA88XYK9</accession>
<evidence type="ECO:0000259" key="1">
    <source>
        <dbReference type="PROSITE" id="PS50017"/>
    </source>
</evidence>
<dbReference type="EMBL" id="VSWD01000008">
    <property type="protein sequence ID" value="KAK3094972.1"/>
    <property type="molecule type" value="Genomic_DNA"/>
</dbReference>
<dbReference type="Gene3D" id="1.10.533.10">
    <property type="entry name" value="Death Domain, Fas"/>
    <property type="match status" value="1"/>
</dbReference>
<sequence length="348" mass="38378">TIEDVQRIECYPDGGSCTLSLITQWSHKSGATLHNLMLVLDKVERYDILDELSRIKGMEKIDFPKSVLNCYTMGENKELGSCISILQSMKPHVKQDSKTDFVEITVGSTVCLPPEDEPHPSHSSLGFPVSCSDRNASLTTTDKTQQSHWLGGSAILCEKDVILTMAVHPESVQCCDDAGDITGMCTCDNLDKQVEDKTLLPPIKSSVESQSCDLVDNPEWKKGISIHTETNHPLDESTKKSMKFDNSTYASTGFSVTCSSNNDVISNSGHSSQATGQSFLSNDAVTTKDSHGSSAARTNDFQIPTNQIQNFRLFTFPWESPLQQILKARWLYFSVGGALCLNYMLTKK</sequence>
<evidence type="ECO:0000313" key="3">
    <source>
        <dbReference type="Proteomes" id="UP001186944"/>
    </source>
</evidence>
<name>A0AA88XYK9_PINIB</name>
<feature type="non-terminal residue" evidence="2">
    <location>
        <position position="1"/>
    </location>
</feature>
<keyword evidence="3" id="KW-1185">Reference proteome</keyword>
<dbReference type="SUPFAM" id="SSF47986">
    <property type="entry name" value="DEATH domain"/>
    <property type="match status" value="1"/>
</dbReference>
<dbReference type="InterPro" id="IPR000488">
    <property type="entry name" value="Death_dom"/>
</dbReference>
<proteinExistence type="predicted"/>
<gene>
    <name evidence="2" type="ORF">FSP39_008531</name>
</gene>
<organism evidence="2 3">
    <name type="scientific">Pinctada imbricata</name>
    <name type="common">Atlantic pearl-oyster</name>
    <name type="synonym">Pinctada martensii</name>
    <dbReference type="NCBI Taxonomy" id="66713"/>
    <lineage>
        <taxon>Eukaryota</taxon>
        <taxon>Metazoa</taxon>
        <taxon>Spiralia</taxon>
        <taxon>Lophotrochozoa</taxon>
        <taxon>Mollusca</taxon>
        <taxon>Bivalvia</taxon>
        <taxon>Autobranchia</taxon>
        <taxon>Pteriomorphia</taxon>
        <taxon>Pterioida</taxon>
        <taxon>Pterioidea</taxon>
        <taxon>Pteriidae</taxon>
        <taxon>Pinctada</taxon>
    </lineage>
</organism>
<dbReference type="Proteomes" id="UP001186944">
    <property type="component" value="Unassembled WGS sequence"/>
</dbReference>
<dbReference type="InterPro" id="IPR011029">
    <property type="entry name" value="DEATH-like_dom_sf"/>
</dbReference>
<dbReference type="AlphaFoldDB" id="A0AA88XYK9"/>
<feature type="domain" description="Death" evidence="1">
    <location>
        <begin position="1"/>
        <end position="56"/>
    </location>
</feature>
<comment type="caution">
    <text evidence="2">The sequence shown here is derived from an EMBL/GenBank/DDBJ whole genome shotgun (WGS) entry which is preliminary data.</text>
</comment>
<protein>
    <recommendedName>
        <fullName evidence="1">Death domain-containing protein</fullName>
    </recommendedName>
</protein>
<dbReference type="Pfam" id="PF00531">
    <property type="entry name" value="Death"/>
    <property type="match status" value="1"/>
</dbReference>
<evidence type="ECO:0000313" key="2">
    <source>
        <dbReference type="EMBL" id="KAK3094972.1"/>
    </source>
</evidence>
<reference evidence="2" key="1">
    <citation type="submission" date="2019-08" db="EMBL/GenBank/DDBJ databases">
        <title>The improved chromosome-level genome for the pearl oyster Pinctada fucata martensii using PacBio sequencing and Hi-C.</title>
        <authorList>
            <person name="Zheng Z."/>
        </authorList>
    </citation>
    <scope>NUCLEOTIDE SEQUENCE</scope>
    <source>
        <strain evidence="2">ZZ-2019</strain>
        <tissue evidence="2">Adductor muscle</tissue>
    </source>
</reference>
<dbReference type="PROSITE" id="PS50017">
    <property type="entry name" value="DEATH_DOMAIN"/>
    <property type="match status" value="1"/>
</dbReference>